<evidence type="ECO:0008006" key="3">
    <source>
        <dbReference type="Google" id="ProtNLM"/>
    </source>
</evidence>
<proteinExistence type="predicted"/>
<dbReference type="Pfam" id="PF13146">
    <property type="entry name" value="TRL"/>
    <property type="match status" value="1"/>
</dbReference>
<evidence type="ECO:0000313" key="2">
    <source>
        <dbReference type="Proteomes" id="UP000245133"/>
    </source>
</evidence>
<dbReference type="InterPro" id="IPR025113">
    <property type="entry name" value="TRL-like"/>
</dbReference>
<keyword evidence="2" id="KW-1185">Reference proteome</keyword>
<dbReference type="EMBL" id="BFBB01000008">
    <property type="protein sequence ID" value="GBF51647.1"/>
    <property type="molecule type" value="Genomic_DNA"/>
</dbReference>
<organism evidence="1 2">
    <name type="scientific">Leptospira ryugenii</name>
    <dbReference type="NCBI Taxonomy" id="1917863"/>
    <lineage>
        <taxon>Bacteria</taxon>
        <taxon>Pseudomonadati</taxon>
        <taxon>Spirochaetota</taxon>
        <taxon>Spirochaetia</taxon>
        <taxon>Leptospirales</taxon>
        <taxon>Leptospiraceae</taxon>
        <taxon>Leptospira</taxon>
    </lineage>
</organism>
<protein>
    <recommendedName>
        <fullName evidence="3">TRL-like family protein</fullName>
    </recommendedName>
</protein>
<comment type="caution">
    <text evidence="1">The sequence shown here is derived from an EMBL/GenBank/DDBJ whole genome shotgun (WGS) entry which is preliminary data.</text>
</comment>
<evidence type="ECO:0000313" key="1">
    <source>
        <dbReference type="EMBL" id="GBF51647.1"/>
    </source>
</evidence>
<dbReference type="AlphaFoldDB" id="A0A2P2E436"/>
<sequence>MRKHKFVERFLLIFLFAVMFTIQCSTTGFGPQGGIFTSTKIGIHGISNTGAKTGSACTYSILGLIAFGDASVTAAANSVGIAKVNTIDLEGLSILGLFSKQCTVIRGD</sequence>
<gene>
    <name evidence="1" type="ORF">LPTSP4_31850</name>
</gene>
<name>A0A2P2E436_9LEPT</name>
<dbReference type="Proteomes" id="UP000245133">
    <property type="component" value="Unassembled WGS sequence"/>
</dbReference>
<reference evidence="1 2" key="1">
    <citation type="submission" date="2018-02" db="EMBL/GenBank/DDBJ databases">
        <title>Novel Leptospira species isolated from soil and water in Japan.</title>
        <authorList>
            <person name="Nakao R."/>
            <person name="Masuzawa T."/>
        </authorList>
    </citation>
    <scope>NUCLEOTIDE SEQUENCE [LARGE SCALE GENOMIC DNA]</scope>
    <source>
        <strain evidence="1 2">YH101</strain>
    </source>
</reference>
<accession>A0A2P2E436</accession>